<dbReference type="SUPFAM" id="SSF53474">
    <property type="entry name" value="alpha/beta-Hydrolases"/>
    <property type="match status" value="1"/>
</dbReference>
<reference evidence="3 4" key="1">
    <citation type="journal article" date="2015" name="Genome Announc.">
        <title>Expanding the biotechnology potential of lactobacilli through comparative genomics of 213 strains and associated genera.</title>
        <authorList>
            <person name="Sun Z."/>
            <person name="Harris H.M."/>
            <person name="McCann A."/>
            <person name="Guo C."/>
            <person name="Argimon S."/>
            <person name="Zhang W."/>
            <person name="Yang X."/>
            <person name="Jeffery I.B."/>
            <person name="Cooney J.C."/>
            <person name="Kagawa T.F."/>
            <person name="Liu W."/>
            <person name="Song Y."/>
            <person name="Salvetti E."/>
            <person name="Wrobel A."/>
            <person name="Rasinkangas P."/>
            <person name="Parkhill J."/>
            <person name="Rea M.C."/>
            <person name="O'Sullivan O."/>
            <person name="Ritari J."/>
            <person name="Douillard F.P."/>
            <person name="Paul Ross R."/>
            <person name="Yang R."/>
            <person name="Briner A.E."/>
            <person name="Felis G.E."/>
            <person name="de Vos W.M."/>
            <person name="Barrangou R."/>
            <person name="Klaenhammer T.R."/>
            <person name="Caufield P.W."/>
            <person name="Cui Y."/>
            <person name="Zhang H."/>
            <person name="O'Toole P.W."/>
        </authorList>
    </citation>
    <scope>NUCLEOTIDE SEQUENCE [LARGE SCALE GENOMIC DNA]</scope>
    <source>
        <strain evidence="3 4">JCM 17355</strain>
    </source>
</reference>
<name>A0ABR5P688_9LACO</name>
<organism evidence="3 4">
    <name type="scientific">Companilactobacillus futsaii JCM 17355</name>
    <dbReference type="NCBI Taxonomy" id="1423818"/>
    <lineage>
        <taxon>Bacteria</taxon>
        <taxon>Bacillati</taxon>
        <taxon>Bacillota</taxon>
        <taxon>Bacilli</taxon>
        <taxon>Lactobacillales</taxon>
        <taxon>Lactobacillaceae</taxon>
        <taxon>Companilactobacillus</taxon>
    </lineage>
</organism>
<dbReference type="InterPro" id="IPR029058">
    <property type="entry name" value="AB_hydrolase_fold"/>
</dbReference>
<accession>A0ABR5P688</accession>
<keyword evidence="4" id="KW-1185">Reference proteome</keyword>
<dbReference type="InterPro" id="IPR049492">
    <property type="entry name" value="BD-FAE-like_dom"/>
</dbReference>
<gene>
    <name evidence="3" type="ORF">FC88_GL000810</name>
</gene>
<dbReference type="InterPro" id="IPR050300">
    <property type="entry name" value="GDXG_lipolytic_enzyme"/>
</dbReference>
<comment type="caution">
    <text evidence="3">The sequence shown here is derived from an EMBL/GenBank/DDBJ whole genome shotgun (WGS) entry which is preliminary data.</text>
</comment>
<dbReference type="Proteomes" id="UP000051379">
    <property type="component" value="Unassembled WGS sequence"/>
</dbReference>
<protein>
    <submittedName>
        <fullName evidence="3">Lipase esterase (Putative)</fullName>
    </submittedName>
</protein>
<sequence>MGVNILQKQELSYKDTKFTVDTYWIDPLVDYEEQVDRPVVIICPGGGFKFHSDREAQPIALKFNSIGVHAIVLRYQLVDDDHSVYPLSLQEMATTLNWLKTQGEHHIDLKKVILIGFSAGSQIVADFNSIMLDPEQREKIFTDELQVEPAVNVMGYPVVDMTLGWPKDDSWAMKISPDIYYWQAQEHLTKNGKPTFIWQTVTDEVVPVMNSIIYAQKMDILKIPYEMHLFGSGNHGLSLATYVTQNPGVEKNLNDYDAKWWELCVNWLKLQKILPKH</sequence>
<proteinExistence type="predicted"/>
<dbReference type="Gene3D" id="3.40.50.1820">
    <property type="entry name" value="alpha/beta hydrolase"/>
    <property type="match status" value="1"/>
</dbReference>
<feature type="domain" description="BD-FAE-like" evidence="2">
    <location>
        <begin position="32"/>
        <end position="217"/>
    </location>
</feature>
<dbReference type="EMBL" id="AZDO01000108">
    <property type="protein sequence ID" value="KRK92352.1"/>
    <property type="molecule type" value="Genomic_DNA"/>
</dbReference>
<dbReference type="Pfam" id="PF20434">
    <property type="entry name" value="BD-FAE"/>
    <property type="match status" value="1"/>
</dbReference>
<dbReference type="PANTHER" id="PTHR48081">
    <property type="entry name" value="AB HYDROLASE SUPERFAMILY PROTEIN C4A8.06C"/>
    <property type="match status" value="1"/>
</dbReference>
<evidence type="ECO:0000313" key="4">
    <source>
        <dbReference type="Proteomes" id="UP000051379"/>
    </source>
</evidence>
<keyword evidence="1" id="KW-0378">Hydrolase</keyword>
<evidence type="ECO:0000259" key="2">
    <source>
        <dbReference type="Pfam" id="PF20434"/>
    </source>
</evidence>
<evidence type="ECO:0000256" key="1">
    <source>
        <dbReference type="ARBA" id="ARBA00022801"/>
    </source>
</evidence>
<evidence type="ECO:0000313" key="3">
    <source>
        <dbReference type="EMBL" id="KRK92352.1"/>
    </source>
</evidence>